<name>A0A504Z0G1_FASGI</name>
<evidence type="ECO:0000256" key="11">
    <source>
        <dbReference type="SAM" id="MobiDB-lite"/>
    </source>
</evidence>
<gene>
    <name evidence="13" type="ORF">FGIG_02357</name>
</gene>
<feature type="binding site" evidence="8">
    <location>
        <position position="600"/>
    </location>
    <ligand>
        <name>AMP</name>
        <dbReference type="ChEBI" id="CHEBI:456215"/>
    </ligand>
</feature>
<feature type="region of interest" description="Disordered" evidence="11">
    <location>
        <begin position="102"/>
        <end position="195"/>
    </location>
</feature>
<evidence type="ECO:0000256" key="4">
    <source>
        <dbReference type="ARBA" id="ARBA00022801"/>
    </source>
</evidence>
<dbReference type="InterPro" id="IPR003607">
    <property type="entry name" value="HD/PDEase_dom"/>
</dbReference>
<dbReference type="FunFam" id="1.10.1300.10:FF:000006">
    <property type="entry name" value="Phosphodiesterase 9A"/>
    <property type="match status" value="1"/>
</dbReference>
<dbReference type="SUPFAM" id="SSF109604">
    <property type="entry name" value="HD-domain/PDEase-like"/>
    <property type="match status" value="1"/>
</dbReference>
<dbReference type="PROSITE" id="PS00126">
    <property type="entry name" value="PDEASE_I_1"/>
    <property type="match status" value="1"/>
</dbReference>
<dbReference type="PROSITE" id="PS51845">
    <property type="entry name" value="PDEASE_I_2"/>
    <property type="match status" value="1"/>
</dbReference>
<feature type="domain" description="PDEase" evidence="12">
    <location>
        <begin position="359"/>
        <end position="695"/>
    </location>
</feature>
<evidence type="ECO:0000259" key="12">
    <source>
        <dbReference type="PROSITE" id="PS51845"/>
    </source>
</evidence>
<feature type="region of interest" description="Disordered" evidence="11">
    <location>
        <begin position="269"/>
        <end position="293"/>
    </location>
</feature>
<sequence>MNVHAQSIDDATNNATCGIRKSSTVPVSHSEEKMAAKEVNFSSADSTHRRFFKSNGGNKKRQTKHNFFCLSLCNRPKKRYNKSEHVYQNSYDQGVEYTDGLDVSESTTDRNVKSSVRAPTAGECYHLEHTDDKLTKESTSSDTQSSNAMDDTKKSISKVPGDTPESNSVTLGTSNPRSRNTTETNDVDKGIGPHKGFLWETEKQPISRRRELEQLNTNLTPKDGGCLKSAVEHCERRLERLYGRLIWLKNSDSTMYSASTLSNLKSELKANTKVPNEDKNQSLEKEDTTSDSQLQVQLKDISKKVHDLKCQIEAFSFLSWIGLFQEPHTNQMSIPGIRAPPANPKLYLTRRPDSDARETAREYKRICEHPISDPVRLDLRRVTFNNWPWNSAWLLRFLRQMFVDLGFVDEFSLPLKRLDLWLCDIYRRYNRVPFHNFKHAFMVTQMCYALMWGAKLTESLAKEDQMTLLVSAICHDLDHPGFNNAYQINAGTELAMRYNDQSPLENHHCATAFDILSHCESNPFEHLDPDTMRRIRDGIIRCILATDMSRHNEIVNQFTNVVLSDLDIAWEIDEDTNLPIWAVDKVKRDLVMMILIKVCDISNEARPLTVATQWIDRLLAEFFYQSDYEKLVGLPVAPFMDRNKVTKPASQCAFIRFVILPLFESLARLLPPIKTLLVQPALEQLSYYTEMQNIVERQKAEETASGPNKQNDDEES</sequence>
<evidence type="ECO:0000256" key="7">
    <source>
        <dbReference type="PIRSR" id="PIRSR623088-1"/>
    </source>
</evidence>
<dbReference type="OrthoDB" id="546632at2759"/>
<dbReference type="AlphaFoldDB" id="A0A504Z0G1"/>
<organism evidence="13 14">
    <name type="scientific">Fasciola gigantica</name>
    <name type="common">Giant liver fluke</name>
    <dbReference type="NCBI Taxonomy" id="46835"/>
    <lineage>
        <taxon>Eukaryota</taxon>
        <taxon>Metazoa</taxon>
        <taxon>Spiralia</taxon>
        <taxon>Lophotrochozoa</taxon>
        <taxon>Platyhelminthes</taxon>
        <taxon>Trematoda</taxon>
        <taxon>Digenea</taxon>
        <taxon>Plagiorchiida</taxon>
        <taxon>Echinostomata</taxon>
        <taxon>Echinostomatoidea</taxon>
        <taxon>Fasciolidae</taxon>
        <taxon>Fasciola</taxon>
    </lineage>
</organism>
<dbReference type="Pfam" id="PF00233">
    <property type="entry name" value="PDEase_I"/>
    <property type="match status" value="1"/>
</dbReference>
<feature type="binding site" evidence="9">
    <location>
        <position position="439"/>
    </location>
    <ligand>
        <name>Zn(2+)</name>
        <dbReference type="ChEBI" id="CHEBI:29105"/>
        <label>1</label>
    </ligand>
</feature>
<evidence type="ECO:0000256" key="3">
    <source>
        <dbReference type="ARBA" id="ARBA00022723"/>
    </source>
</evidence>
<dbReference type="InterPro" id="IPR036971">
    <property type="entry name" value="PDEase_catalytic_dom_sf"/>
</dbReference>
<comment type="similarity">
    <text evidence="6">Belongs to the cyclic nucleotide phosphodiesterase family. PDE9 subfamily.</text>
</comment>
<accession>A0A504Z0G1</accession>
<feature type="compositionally biased region" description="Polar residues" evidence="11">
    <location>
        <begin position="137"/>
        <end position="149"/>
    </location>
</feature>
<dbReference type="InterPro" id="IPR002073">
    <property type="entry name" value="PDEase_catalytic_dom"/>
</dbReference>
<keyword evidence="4 10" id="KW-0378">Hydrolase</keyword>
<comment type="caution">
    <text evidence="13">The sequence shown here is derived from an EMBL/GenBank/DDBJ whole genome shotgun (WGS) entry which is preliminary data.</text>
</comment>
<feature type="compositionally biased region" description="Basic and acidic residues" evidence="11">
    <location>
        <begin position="125"/>
        <end position="136"/>
    </location>
</feature>
<feature type="active site" description="Proton donor" evidence="7">
    <location>
        <position position="435"/>
    </location>
</feature>
<feature type="binding site" evidence="8">
    <location>
        <position position="651"/>
    </location>
    <ligand>
        <name>AMP</name>
        <dbReference type="ChEBI" id="CHEBI:456215"/>
    </ligand>
</feature>
<keyword evidence="3 9" id="KW-0479">Metal-binding</keyword>
<feature type="binding site" evidence="9">
    <location>
        <position position="475"/>
    </location>
    <ligand>
        <name>Zn(2+)</name>
        <dbReference type="ChEBI" id="CHEBI:29105"/>
        <label>1</label>
    </ligand>
</feature>
<evidence type="ECO:0000256" key="6">
    <source>
        <dbReference type="ARBA" id="ARBA00061167"/>
    </source>
</evidence>
<feature type="binding site" evidence="9">
    <location>
        <position position="600"/>
    </location>
    <ligand>
        <name>Zn(2+)</name>
        <dbReference type="ChEBI" id="CHEBI:29105"/>
        <label>1</label>
    </ligand>
</feature>
<comment type="cofactor">
    <cofactor evidence="10">
        <name>a divalent metal cation</name>
        <dbReference type="ChEBI" id="CHEBI:60240"/>
    </cofactor>
    <text evidence="10">Binds 2 divalent metal cations per subunit. Site 1 may preferentially bind zinc ions, while site 2 has a preference for magnesium and/or manganese ions.</text>
</comment>
<evidence type="ECO:0000313" key="13">
    <source>
        <dbReference type="EMBL" id="TPP65871.1"/>
    </source>
</evidence>
<protein>
    <recommendedName>
        <fullName evidence="10">Phosphodiesterase</fullName>
        <ecNumber evidence="10">3.1.4.-</ecNumber>
    </recommendedName>
</protein>
<dbReference type="PRINTS" id="PR00387">
    <property type="entry name" value="PDIESTERASE1"/>
</dbReference>
<dbReference type="InterPro" id="IPR023174">
    <property type="entry name" value="PDEase_CS"/>
</dbReference>
<evidence type="ECO:0000256" key="2">
    <source>
        <dbReference type="ARBA" id="ARBA00022535"/>
    </source>
</evidence>
<dbReference type="EC" id="3.1.4.-" evidence="10"/>
<dbReference type="PANTHER" id="PTHR11347">
    <property type="entry name" value="CYCLIC NUCLEOTIDE PHOSPHODIESTERASE"/>
    <property type="match status" value="1"/>
</dbReference>
<dbReference type="SMART" id="SM00471">
    <property type="entry name" value="HDc"/>
    <property type="match status" value="1"/>
</dbReference>
<reference evidence="13 14" key="1">
    <citation type="submission" date="2019-04" db="EMBL/GenBank/DDBJ databases">
        <title>Annotation for the trematode Fasciola gigantica.</title>
        <authorList>
            <person name="Choi Y.-J."/>
        </authorList>
    </citation>
    <scope>NUCLEOTIDE SEQUENCE [LARGE SCALE GENOMIC DNA]</scope>
    <source>
        <strain evidence="13">Uganda_cow_1</strain>
    </source>
</reference>
<dbReference type="CDD" id="cd00077">
    <property type="entry name" value="HDc"/>
    <property type="match status" value="1"/>
</dbReference>
<dbReference type="EMBL" id="SUNJ01002579">
    <property type="protein sequence ID" value="TPP65871.1"/>
    <property type="molecule type" value="Genomic_DNA"/>
</dbReference>
<dbReference type="Gene3D" id="1.10.1300.10">
    <property type="entry name" value="3'5'-cyclic nucleotide phosphodiesterase, catalytic domain"/>
    <property type="match status" value="1"/>
</dbReference>
<feature type="compositionally biased region" description="Basic and acidic residues" evidence="11">
    <location>
        <begin position="269"/>
        <end position="288"/>
    </location>
</feature>
<dbReference type="GO" id="GO:0007165">
    <property type="term" value="P:signal transduction"/>
    <property type="evidence" value="ECO:0007669"/>
    <property type="project" value="InterPro"/>
</dbReference>
<evidence type="ECO:0000313" key="14">
    <source>
        <dbReference type="Proteomes" id="UP000316759"/>
    </source>
</evidence>
<keyword evidence="2" id="KW-0140">cGMP</keyword>
<dbReference type="Proteomes" id="UP000316759">
    <property type="component" value="Unassembled WGS sequence"/>
</dbReference>
<feature type="binding site" evidence="9">
    <location>
        <position position="476"/>
    </location>
    <ligand>
        <name>Zn(2+)</name>
        <dbReference type="ChEBI" id="CHEBI:29105"/>
        <label>1</label>
    </ligand>
</feature>
<proteinExistence type="inferred from homology"/>
<evidence type="ECO:0000256" key="5">
    <source>
        <dbReference type="ARBA" id="ARBA00037913"/>
    </source>
</evidence>
<keyword evidence="14" id="KW-1185">Reference proteome</keyword>
<dbReference type="GO" id="GO:0047555">
    <property type="term" value="F:3',5'-cyclic-GMP phosphodiesterase activity"/>
    <property type="evidence" value="ECO:0007669"/>
    <property type="project" value="UniProtKB-EC"/>
</dbReference>
<feature type="compositionally biased region" description="Polar residues" evidence="11">
    <location>
        <begin position="164"/>
        <end position="184"/>
    </location>
</feature>
<evidence type="ECO:0000256" key="9">
    <source>
        <dbReference type="PIRSR" id="PIRSR623088-3"/>
    </source>
</evidence>
<feature type="binding site" evidence="8">
    <location>
        <begin position="435"/>
        <end position="439"/>
    </location>
    <ligand>
        <name>AMP</name>
        <dbReference type="ChEBI" id="CHEBI:456215"/>
    </ligand>
</feature>
<comment type="catalytic activity">
    <reaction evidence="1">
        <text>3',5'-cyclic GMP + H2O = GMP + H(+)</text>
        <dbReference type="Rhea" id="RHEA:16957"/>
        <dbReference type="ChEBI" id="CHEBI:15377"/>
        <dbReference type="ChEBI" id="CHEBI:15378"/>
        <dbReference type="ChEBI" id="CHEBI:57746"/>
        <dbReference type="ChEBI" id="CHEBI:58115"/>
        <dbReference type="EC" id="3.1.4.35"/>
    </reaction>
</comment>
<feature type="binding site" evidence="9">
    <location>
        <position position="476"/>
    </location>
    <ligand>
        <name>Zn(2+)</name>
        <dbReference type="ChEBI" id="CHEBI:29105"/>
        <label>2</label>
    </ligand>
</feature>
<dbReference type="GO" id="GO:0046872">
    <property type="term" value="F:metal ion binding"/>
    <property type="evidence" value="ECO:0007669"/>
    <property type="project" value="UniProtKB-KW"/>
</dbReference>
<evidence type="ECO:0000256" key="1">
    <source>
        <dbReference type="ARBA" id="ARBA00000583"/>
    </source>
</evidence>
<dbReference type="STRING" id="46835.A0A504Z0G1"/>
<evidence type="ECO:0000256" key="8">
    <source>
        <dbReference type="PIRSR" id="PIRSR623088-2"/>
    </source>
</evidence>
<dbReference type="InterPro" id="IPR023088">
    <property type="entry name" value="PDEase"/>
</dbReference>
<feature type="binding site" evidence="8">
    <location>
        <position position="476"/>
    </location>
    <ligand>
        <name>AMP</name>
        <dbReference type="ChEBI" id="CHEBI:456215"/>
    </ligand>
</feature>
<comment type="pathway">
    <text evidence="5">Purine metabolism; 3',5'-cyclic GMP degradation; GMP from 3',5'-cyclic GMP: step 1/1.</text>
</comment>
<evidence type="ECO:0000256" key="10">
    <source>
        <dbReference type="RuleBase" id="RU363067"/>
    </source>
</evidence>